<organism evidence="1 2">
    <name type="scientific">Catharanthus roseus</name>
    <name type="common">Madagascar periwinkle</name>
    <name type="synonym">Vinca rosea</name>
    <dbReference type="NCBI Taxonomy" id="4058"/>
    <lineage>
        <taxon>Eukaryota</taxon>
        <taxon>Viridiplantae</taxon>
        <taxon>Streptophyta</taxon>
        <taxon>Embryophyta</taxon>
        <taxon>Tracheophyta</taxon>
        <taxon>Spermatophyta</taxon>
        <taxon>Magnoliopsida</taxon>
        <taxon>eudicotyledons</taxon>
        <taxon>Gunneridae</taxon>
        <taxon>Pentapetalae</taxon>
        <taxon>asterids</taxon>
        <taxon>lamiids</taxon>
        <taxon>Gentianales</taxon>
        <taxon>Apocynaceae</taxon>
        <taxon>Rauvolfioideae</taxon>
        <taxon>Vinceae</taxon>
        <taxon>Catharanthinae</taxon>
        <taxon>Catharanthus</taxon>
    </lineage>
</organism>
<dbReference type="EMBL" id="CM044701">
    <property type="protein sequence ID" value="KAI5679649.1"/>
    <property type="molecule type" value="Genomic_DNA"/>
</dbReference>
<evidence type="ECO:0000313" key="2">
    <source>
        <dbReference type="Proteomes" id="UP001060085"/>
    </source>
</evidence>
<evidence type="ECO:0000313" key="1">
    <source>
        <dbReference type="EMBL" id="KAI5679649.1"/>
    </source>
</evidence>
<proteinExistence type="predicted"/>
<reference evidence="2" key="1">
    <citation type="journal article" date="2023" name="Nat. Plants">
        <title>Single-cell RNA sequencing provides a high-resolution roadmap for understanding the multicellular compartmentation of specialized metabolism.</title>
        <authorList>
            <person name="Sun S."/>
            <person name="Shen X."/>
            <person name="Li Y."/>
            <person name="Li Y."/>
            <person name="Wang S."/>
            <person name="Li R."/>
            <person name="Zhang H."/>
            <person name="Shen G."/>
            <person name="Guo B."/>
            <person name="Wei J."/>
            <person name="Xu J."/>
            <person name="St-Pierre B."/>
            <person name="Chen S."/>
            <person name="Sun C."/>
        </authorList>
    </citation>
    <scope>NUCLEOTIDE SEQUENCE [LARGE SCALE GENOMIC DNA]</scope>
</reference>
<gene>
    <name evidence="1" type="ORF">M9H77_00876</name>
</gene>
<comment type="caution">
    <text evidence="1">The sequence shown here is derived from an EMBL/GenBank/DDBJ whole genome shotgun (WGS) entry which is preliminary data.</text>
</comment>
<dbReference type="Proteomes" id="UP001060085">
    <property type="component" value="Linkage Group LG01"/>
</dbReference>
<protein>
    <submittedName>
        <fullName evidence="1">Uncharacterized protein</fullName>
    </submittedName>
</protein>
<sequence length="2191" mass="239394">MGRPEPCVLFAQSFIHDVLDEYVDEVLFAEPVVITACEFIEQNASSTCSTVKILGATSPPSFALEVFVQCGGETRFRRLFQPFLYSHSSSNVLEVEAIVTNHLVIRGSYRNLSLVVYGNTTEDLGQFNIEVDLDSSLTNTVSAVEGDLEDLPPALRPTNLTIEESTSPLKILSLKLLRCDIPEETKQLIQLICKILASPNVGVPIDTVLCSVLSAALVHATPSLCYTIMNDKHLQIDCLTNGGDFHHVLSEARKELLDVYKSLQHQSAHMQSEFSTENMFFESEVDLKSSKQLVDSFIPHFQFDSYSGNVSLPELSQKKNALLLLSLALLLCSAKESCFHFVNAGCMEKLGHAFDHDMLNSAALRLMLLGVVELATRHSIGCEGFLGWWPREDEYIPPGTSKGYNRLLKLLLENQRHDVASLATCILYRLRLYEVASRYECAVLSILGGLSAGGHVTNVTQDMLSNAKIQLKSLLKLIKLRGPIEDPSPVACVNKSLQLCDVGLLSYKATSDLIHKSNCCFMKCDIDSHELLLLKERGFLPLSAALLSSSGLRSETGHVMDLFVGIVSYIQSIILSLLFCRSGLVFLLSDPDISIIIIRALKGADDWKERESASIRYASALISKGFFCHPQEVGFILEKHLKAINAIDRLITSTPGTEEFLWILWELCGLSRSTCGRQALLALVHFSEALSVLMASLHSVKDLDPVCLTTGAAPVNLAIFHAAAEIFEVVVMDSTASSLGAWIDHANELHKMLNSSSPGSNRKDAPARLLEWIDAGVVYHRNGAIGLLRYAALLASGGDAHMASTSILTSDMMDVENVVGEASNNSDGNVIDNLLGKRITEKDFPGVIFRDSSIVQLTTAFRILAFISDNSAVAAALYDEGAVMVVHAVLINCKVMLERSSNIYDYLVDEGTECNATSDLLLERNREESLIALLIPSLLLLNNLLQKLQETKEQHRNTKLLHALLLLHREVSPKLAASAFDLSYPYPESTLGYEAVCHLLVSILACWPVYGWTPGLFHCLLDNLQATSLLALGPKEICSLFCLLNDLFPDEGVWLWKNSMPMLSSVRAFAVGTILGPHKESQINWYLQTGLSEKLLAQLTPQLDKIAQIVLHCAISTLAVIQDMLRVFIIRIANLNAANASTLLRPMLLWISDSLSGPQALSDADSFKIYQLLEFLAILSEHPSAKPLLLKEDGIKMFVKVLEHCSAVAVSDAKQFLENRNIAKYGFSNITWCIPVFKCIRLFCGYQKSLQLPGKLDRKVPENLSAGECSLILSYILKFCKALPVGKELIACLSAFKELGSSSVFKNALLSILDSELEGHQGSDRDHKINACEWKEHPPLRFCWTTLLRSLVSQDSASVFAVEAIGLLSSGALLYCIDGESLNLERVAAIKYLFGFENDASTADGFLDGSFKSVQELADLLGSEVMESANTLLLLLEKPPDAADDISHGVLPLSPISGSLPPKLHKLVDDSSERIKDLDLNEFGDTFAWECPENLRDRLTQTSVLAKRKISSLDVPNRRARGDNASTETSAQAGFSRGAVPPAPSGPTRRDTFRQRKPNTSRPPSMHVDDYVARERNADGTINPNVIAVQRIGSSSGRPPSIHVDEFMARQRDRQHPVGMAISDATAQVKSAPPENISDAEKFSKPRQMKPDLDDDLQGIDIVFDAEEADPDDKLPFPQPDDNLPQPTSVVVEQGSPHSIVEETESDANENSQFSHLNAPPASNMDENTPSEFSSRLSVSRPEKLLTREPSISSEKKFPDQADESMIKSSAGFDSAAGASSSVFPGSVYGKVKTASTPLPVDSRARHNLYPKAGPQHGANALSAVGSQGFFDQKFQPNPPLPPLPPPQTISTSISQNADVIISQSSPFVTSMADVQPSMPPGFHVQGEYFSPYTSGSGVLTSSSPLPDGRPSLSSPGGSVSGSARPHPPLPPTPHPHSVNPSILSLSKNMTSQSVYSQNVVGTVERQQSSIASSTDVRLSSLPASGSVLASYPPTSFVPPMLFGRPGSVPVGLYGSNQSPHQGENLSTISPNIPISLPSMHLPSLGQLQPLQPPQLPRPAAQHLRPLVPASPQPEQAGSLVQSPLHMQMQMQTLQVLQQPQVSPAHIYYQTPQSENVPHSLQQQQVEHSQAQALRQQGESTSQQDPAMTLQEYFRSPEAIQSLLSDRDKLCQLLEQHPKLMQMLQERLGQL</sequence>
<name>A0ACC0C476_CATRO</name>
<accession>A0ACC0C476</accession>
<keyword evidence="2" id="KW-1185">Reference proteome</keyword>